<accession>A0A110A072</accession>
<protein>
    <submittedName>
        <fullName evidence="2">Chemosensory protein</fullName>
    </submittedName>
</protein>
<dbReference type="EMBL" id="KT381689">
    <property type="protein sequence ID" value="AMA98180.1"/>
    <property type="molecule type" value="mRNA"/>
</dbReference>
<dbReference type="InterPro" id="IPR005055">
    <property type="entry name" value="A10/PebIII"/>
</dbReference>
<evidence type="ECO:0000256" key="1">
    <source>
        <dbReference type="SAM" id="SignalP"/>
    </source>
</evidence>
<evidence type="ECO:0000313" key="2">
    <source>
        <dbReference type="EMBL" id="AMA98180.1"/>
    </source>
</evidence>
<dbReference type="AlphaFoldDB" id="A0A110A072"/>
<dbReference type="PANTHER" id="PTHR11257:SF13">
    <property type="entry name" value="GEO07322P1"/>
    <property type="match status" value="1"/>
</dbReference>
<reference evidence="2" key="1">
    <citation type="submission" date="2015-08" db="EMBL/GenBank/DDBJ databases">
        <title>Transcriptome-Based Identification and Expression Profiles of Chemosensory Genes in German Cockroach, Blattella germanica.</title>
        <authorList>
            <person name="Niu D.-J."/>
        </authorList>
    </citation>
    <scope>NUCLEOTIDE SEQUENCE</scope>
</reference>
<name>A0A110A072_BLAGE</name>
<dbReference type="Gene3D" id="1.10.2080.10">
    <property type="entry name" value="Insect odorant-binding protein A10/Ejaculatory bulb-specific protein 3"/>
    <property type="match status" value="1"/>
</dbReference>
<dbReference type="PANTHER" id="PTHR11257">
    <property type="entry name" value="CHEMOSENSORY PROTEIN-RELATED"/>
    <property type="match status" value="1"/>
</dbReference>
<feature type="signal peptide" evidence="1">
    <location>
        <begin position="1"/>
        <end position="17"/>
    </location>
</feature>
<sequence length="134" mass="15308">MKFAVLLFLALVALCIAAPEKPKLYTTKYDNVDVDSILTNARILSNYIKCLLDDGPCTPDGRELKKTLPDALQTGCEKCNEKQKTTSEKVIRHLMKERPRDWDKLVKKYDPNGQFKKRYDELVAKQQEGTTTKA</sequence>
<organism evidence="2">
    <name type="scientific">Blattella germanica</name>
    <name type="common">German cockroach</name>
    <name type="synonym">Blatta germanica</name>
    <dbReference type="NCBI Taxonomy" id="6973"/>
    <lineage>
        <taxon>Eukaryota</taxon>
        <taxon>Metazoa</taxon>
        <taxon>Ecdysozoa</taxon>
        <taxon>Arthropoda</taxon>
        <taxon>Hexapoda</taxon>
        <taxon>Insecta</taxon>
        <taxon>Pterygota</taxon>
        <taxon>Neoptera</taxon>
        <taxon>Polyneoptera</taxon>
        <taxon>Dictyoptera</taxon>
        <taxon>Blattodea</taxon>
        <taxon>Blaberoidea</taxon>
        <taxon>Blattellidae</taxon>
        <taxon>Blattella</taxon>
    </lineage>
</organism>
<dbReference type="SUPFAM" id="SSF100910">
    <property type="entry name" value="Chemosensory protein Csp2"/>
    <property type="match status" value="1"/>
</dbReference>
<dbReference type="Pfam" id="PF03392">
    <property type="entry name" value="OS-D"/>
    <property type="match status" value="1"/>
</dbReference>
<dbReference type="InterPro" id="IPR036682">
    <property type="entry name" value="OS_D_A10/PebIII_sf"/>
</dbReference>
<feature type="chain" id="PRO_5007142541" evidence="1">
    <location>
        <begin position="18"/>
        <end position="134"/>
    </location>
</feature>
<keyword evidence="1" id="KW-0732">Signal</keyword>
<proteinExistence type="evidence at transcript level"/>